<organism evidence="2 3">
    <name type="scientific">Candolleomyces aberdarensis</name>
    <dbReference type="NCBI Taxonomy" id="2316362"/>
    <lineage>
        <taxon>Eukaryota</taxon>
        <taxon>Fungi</taxon>
        <taxon>Dikarya</taxon>
        <taxon>Basidiomycota</taxon>
        <taxon>Agaricomycotina</taxon>
        <taxon>Agaricomycetes</taxon>
        <taxon>Agaricomycetidae</taxon>
        <taxon>Agaricales</taxon>
        <taxon>Agaricineae</taxon>
        <taxon>Psathyrellaceae</taxon>
        <taxon>Candolleomyces</taxon>
    </lineage>
</organism>
<evidence type="ECO:0000313" key="2">
    <source>
        <dbReference type="EMBL" id="RXW21054.1"/>
    </source>
</evidence>
<dbReference type="AlphaFoldDB" id="A0A4Q2DQ13"/>
<evidence type="ECO:0000256" key="1">
    <source>
        <dbReference type="SAM" id="MobiDB-lite"/>
    </source>
</evidence>
<keyword evidence="3" id="KW-1185">Reference proteome</keyword>
<dbReference type="EMBL" id="SDEE01000123">
    <property type="protein sequence ID" value="RXW21054.1"/>
    <property type="molecule type" value="Genomic_DNA"/>
</dbReference>
<proteinExistence type="predicted"/>
<reference evidence="2 3" key="1">
    <citation type="submission" date="2019-01" db="EMBL/GenBank/DDBJ databases">
        <title>Draft genome sequence of Psathyrella aberdarensis IHI B618.</title>
        <authorList>
            <person name="Buettner E."/>
            <person name="Kellner H."/>
        </authorList>
    </citation>
    <scope>NUCLEOTIDE SEQUENCE [LARGE SCALE GENOMIC DNA]</scope>
    <source>
        <strain evidence="2 3">IHI B618</strain>
    </source>
</reference>
<comment type="caution">
    <text evidence="2">The sequence shown here is derived from an EMBL/GenBank/DDBJ whole genome shotgun (WGS) entry which is preliminary data.</text>
</comment>
<feature type="region of interest" description="Disordered" evidence="1">
    <location>
        <begin position="1"/>
        <end position="70"/>
    </location>
</feature>
<dbReference type="Proteomes" id="UP000290288">
    <property type="component" value="Unassembled WGS sequence"/>
</dbReference>
<dbReference type="OrthoDB" id="3051813at2759"/>
<accession>A0A4Q2DQ13</accession>
<gene>
    <name evidence="2" type="ORF">EST38_g4818</name>
</gene>
<name>A0A4Q2DQ13_9AGAR</name>
<sequence length="143" mass="15872">MFHHDRHPSSFQFSAGPTKAYPRADDFPNIDAQQYPREYGPAPQCPPRNYPTSHLDGPPALGSYSSTPAPRSVTKMNWSVAKQIIMNQRVEVRLDGQGWVVGLALSCLKFFEVISGYGCQVRYTMPDGRGGDAIFPQADIRAL</sequence>
<protein>
    <submittedName>
        <fullName evidence="2">Uncharacterized protein</fullName>
    </submittedName>
</protein>
<evidence type="ECO:0000313" key="3">
    <source>
        <dbReference type="Proteomes" id="UP000290288"/>
    </source>
</evidence>